<protein>
    <submittedName>
        <fullName evidence="6">LacI family DNA-binding transcriptional regulator</fullName>
    </submittedName>
</protein>
<dbReference type="Proteomes" id="UP001500540">
    <property type="component" value="Unassembled WGS sequence"/>
</dbReference>
<accession>A0ABP7G8C5</accession>
<dbReference type="InterPro" id="IPR028082">
    <property type="entry name" value="Peripla_BP_I"/>
</dbReference>
<dbReference type="SUPFAM" id="SSF53822">
    <property type="entry name" value="Periplasmic binding protein-like I"/>
    <property type="match status" value="1"/>
</dbReference>
<keyword evidence="7" id="KW-1185">Reference proteome</keyword>
<dbReference type="InterPro" id="IPR000843">
    <property type="entry name" value="HTH_LacI"/>
</dbReference>
<dbReference type="PANTHER" id="PTHR30146">
    <property type="entry name" value="LACI-RELATED TRANSCRIPTIONAL REPRESSOR"/>
    <property type="match status" value="1"/>
</dbReference>
<evidence type="ECO:0000313" key="7">
    <source>
        <dbReference type="Proteomes" id="UP001500540"/>
    </source>
</evidence>
<evidence type="ECO:0000256" key="1">
    <source>
        <dbReference type="ARBA" id="ARBA00022491"/>
    </source>
</evidence>
<dbReference type="InterPro" id="IPR046335">
    <property type="entry name" value="LacI/GalR-like_sensor"/>
</dbReference>
<keyword evidence="4" id="KW-0804">Transcription</keyword>
<dbReference type="GO" id="GO:0003677">
    <property type="term" value="F:DNA binding"/>
    <property type="evidence" value="ECO:0007669"/>
    <property type="project" value="UniProtKB-KW"/>
</dbReference>
<dbReference type="Gene3D" id="1.10.260.40">
    <property type="entry name" value="lambda repressor-like DNA-binding domains"/>
    <property type="match status" value="1"/>
</dbReference>
<name>A0ABP7G8C5_9MICO</name>
<dbReference type="InterPro" id="IPR010982">
    <property type="entry name" value="Lambda_DNA-bd_dom_sf"/>
</dbReference>
<dbReference type="EMBL" id="BAABAF010000001">
    <property type="protein sequence ID" value="GAA3754402.1"/>
    <property type="molecule type" value="Genomic_DNA"/>
</dbReference>
<keyword evidence="2" id="KW-0805">Transcription regulation</keyword>
<dbReference type="SMART" id="SM00354">
    <property type="entry name" value="HTH_LACI"/>
    <property type="match status" value="1"/>
</dbReference>
<dbReference type="SUPFAM" id="SSF47413">
    <property type="entry name" value="lambda repressor-like DNA-binding domains"/>
    <property type="match status" value="1"/>
</dbReference>
<evidence type="ECO:0000256" key="3">
    <source>
        <dbReference type="ARBA" id="ARBA00023125"/>
    </source>
</evidence>
<feature type="domain" description="HTH lacI-type" evidence="5">
    <location>
        <begin position="1"/>
        <end position="57"/>
    </location>
</feature>
<proteinExistence type="predicted"/>
<dbReference type="Pfam" id="PF13377">
    <property type="entry name" value="Peripla_BP_3"/>
    <property type="match status" value="1"/>
</dbReference>
<evidence type="ECO:0000256" key="2">
    <source>
        <dbReference type="ARBA" id="ARBA00023015"/>
    </source>
</evidence>
<keyword evidence="1" id="KW-0678">Repressor</keyword>
<evidence type="ECO:0000259" key="5">
    <source>
        <dbReference type="PROSITE" id="PS50932"/>
    </source>
</evidence>
<dbReference type="CDD" id="cd01392">
    <property type="entry name" value="HTH_LacI"/>
    <property type="match status" value="1"/>
</dbReference>
<dbReference type="CDD" id="cd06267">
    <property type="entry name" value="PBP1_LacI_sugar_binding-like"/>
    <property type="match status" value="1"/>
</dbReference>
<dbReference type="Gene3D" id="3.40.50.2300">
    <property type="match status" value="2"/>
</dbReference>
<dbReference type="PROSITE" id="PS50932">
    <property type="entry name" value="HTH_LACI_2"/>
    <property type="match status" value="1"/>
</dbReference>
<reference evidence="7" key="1">
    <citation type="journal article" date="2019" name="Int. J. Syst. Evol. Microbiol.">
        <title>The Global Catalogue of Microorganisms (GCM) 10K type strain sequencing project: providing services to taxonomists for standard genome sequencing and annotation.</title>
        <authorList>
            <consortium name="The Broad Institute Genomics Platform"/>
            <consortium name="The Broad Institute Genome Sequencing Center for Infectious Disease"/>
            <person name="Wu L."/>
            <person name="Ma J."/>
        </authorList>
    </citation>
    <scope>NUCLEOTIDE SEQUENCE [LARGE SCALE GENOMIC DNA]</scope>
    <source>
        <strain evidence="7">JCM 16950</strain>
    </source>
</reference>
<evidence type="ECO:0000313" key="6">
    <source>
        <dbReference type="EMBL" id="GAA3754402.1"/>
    </source>
</evidence>
<keyword evidence="3 6" id="KW-0238">DNA-binding</keyword>
<sequence>MTIADVAARAGVHKATVSRALNKMTEHQVNQATARRVRKAAQELGYVANAVARGLRTNSSMTIGVIIPDLTNPLFPPMVRGIEHYLAPHGYTALIANTDGDDDLERAAFDSLSGRRVDGFIIATGRMHHELIADAYRRGVHVVMLNRGTTDVPYSLVTGSDAAGVTAAVDHLVGLGHRDLVHLAGPKDFTTSTVRSGAFLAAVGRHAGVTGRLVPTPALTIDAGLACMDELLRHGDAPTAVVAGNDMLAVGVLRALRQHGLRCPDDVSVVGFNGMDSTEDLNPPLTTVQVPHFEMGTEAARLLLDDIASDEQRSVTVSLPATLIIRESTAAPRRAALVA</sequence>
<dbReference type="Pfam" id="PF00356">
    <property type="entry name" value="LacI"/>
    <property type="match status" value="1"/>
</dbReference>
<organism evidence="6 7">
    <name type="scientific">Microbacterium kribbense</name>
    <dbReference type="NCBI Taxonomy" id="433645"/>
    <lineage>
        <taxon>Bacteria</taxon>
        <taxon>Bacillati</taxon>
        <taxon>Actinomycetota</taxon>
        <taxon>Actinomycetes</taxon>
        <taxon>Micrococcales</taxon>
        <taxon>Microbacteriaceae</taxon>
        <taxon>Microbacterium</taxon>
    </lineage>
</organism>
<dbReference type="PANTHER" id="PTHR30146:SF148">
    <property type="entry name" value="HTH-TYPE TRANSCRIPTIONAL REPRESSOR PURR-RELATED"/>
    <property type="match status" value="1"/>
</dbReference>
<evidence type="ECO:0000256" key="4">
    <source>
        <dbReference type="ARBA" id="ARBA00023163"/>
    </source>
</evidence>
<gene>
    <name evidence="6" type="ORF">GCM10022240_04230</name>
</gene>
<comment type="caution">
    <text evidence="6">The sequence shown here is derived from an EMBL/GenBank/DDBJ whole genome shotgun (WGS) entry which is preliminary data.</text>
</comment>